<dbReference type="CDD" id="cd01949">
    <property type="entry name" value="GGDEF"/>
    <property type="match status" value="1"/>
</dbReference>
<protein>
    <recommendedName>
        <fullName evidence="1">diguanylate cyclase</fullName>
        <ecNumber evidence="1">2.7.7.65</ecNumber>
    </recommendedName>
</protein>
<feature type="transmembrane region" description="Helical" evidence="3">
    <location>
        <begin position="57"/>
        <end position="80"/>
    </location>
</feature>
<dbReference type="GO" id="GO:0052621">
    <property type="term" value="F:diguanylate cyclase activity"/>
    <property type="evidence" value="ECO:0007669"/>
    <property type="project" value="UniProtKB-EC"/>
</dbReference>
<dbReference type="InterPro" id="IPR050469">
    <property type="entry name" value="Diguanylate_Cyclase"/>
</dbReference>
<dbReference type="InterPro" id="IPR000160">
    <property type="entry name" value="GGDEF_dom"/>
</dbReference>
<comment type="catalytic activity">
    <reaction evidence="2">
        <text>2 GTP = 3',3'-c-di-GMP + 2 diphosphate</text>
        <dbReference type="Rhea" id="RHEA:24898"/>
        <dbReference type="ChEBI" id="CHEBI:33019"/>
        <dbReference type="ChEBI" id="CHEBI:37565"/>
        <dbReference type="ChEBI" id="CHEBI:58805"/>
        <dbReference type="EC" id="2.7.7.65"/>
    </reaction>
</comment>
<feature type="transmembrane region" description="Helical" evidence="3">
    <location>
        <begin position="150"/>
        <end position="172"/>
    </location>
</feature>
<evidence type="ECO:0000256" key="3">
    <source>
        <dbReference type="SAM" id="Phobius"/>
    </source>
</evidence>
<dbReference type="PANTHER" id="PTHR45138:SF9">
    <property type="entry name" value="DIGUANYLATE CYCLASE DGCM-RELATED"/>
    <property type="match status" value="1"/>
</dbReference>
<gene>
    <name evidence="5" type="ORF">GGQ63_003255</name>
</gene>
<reference evidence="5 6" key="1">
    <citation type="submission" date="2020-08" db="EMBL/GenBank/DDBJ databases">
        <title>Genomic Encyclopedia of Type Strains, Phase IV (KMG-IV): sequencing the most valuable type-strain genomes for metagenomic binning, comparative biology and taxonomic classification.</title>
        <authorList>
            <person name="Goeker M."/>
        </authorList>
    </citation>
    <scope>NUCLEOTIDE SEQUENCE [LARGE SCALE GENOMIC DNA]</scope>
    <source>
        <strain evidence="5 6">DSM 16268</strain>
    </source>
</reference>
<feature type="transmembrane region" description="Helical" evidence="3">
    <location>
        <begin position="92"/>
        <end position="111"/>
    </location>
</feature>
<evidence type="ECO:0000313" key="6">
    <source>
        <dbReference type="Proteomes" id="UP000523821"/>
    </source>
</evidence>
<dbReference type="RefSeq" id="WP_183857635.1">
    <property type="nucleotide sequence ID" value="NZ_JACHOO010000007.1"/>
</dbReference>
<evidence type="ECO:0000256" key="2">
    <source>
        <dbReference type="ARBA" id="ARBA00034247"/>
    </source>
</evidence>
<dbReference type="Proteomes" id="UP000523821">
    <property type="component" value="Unassembled WGS sequence"/>
</dbReference>
<sequence length="385" mass="40634">MLDIRTLITVLAILSLVAAGGLLLSWGRRPERFHLLLWTLAGVIGGIGALLSVSRAIVGMPVAIIIGNAMTLASLALVWLGLRAFEERKLPWLPATAVPGVWLVACLYPPFFDDLGVRVALFSALAAIASLGGAEAIWRDGTSRFAPRSLLFGILLFHAGFCVARTAYAGVVEMPGDLFASNPLVSISLIEQVLALFSAVLAGHAMVRERDAAELRREAQRDPLTGLYNRRGFSDEAQAAAARAAREGVSVAMLAFDLDRFKQINDSFGHAAGDAVLRAFAEVLKATLRDTDPVGRTGGEEFMALLPGADAARGTVVAERVRQRFARVAVDYGGARVATTVSVGVAAATAASADLGALSACADRALYEAKRDGRDRVRGVQALAG</sequence>
<dbReference type="Pfam" id="PF00990">
    <property type="entry name" value="GGDEF"/>
    <property type="match status" value="1"/>
</dbReference>
<feature type="transmembrane region" description="Helical" evidence="3">
    <location>
        <begin position="6"/>
        <end position="26"/>
    </location>
</feature>
<dbReference type="GO" id="GO:1902201">
    <property type="term" value="P:negative regulation of bacterial-type flagellum-dependent cell motility"/>
    <property type="evidence" value="ECO:0007669"/>
    <property type="project" value="TreeGrafter"/>
</dbReference>
<dbReference type="NCBIfam" id="TIGR00254">
    <property type="entry name" value="GGDEF"/>
    <property type="match status" value="1"/>
</dbReference>
<dbReference type="PROSITE" id="PS50887">
    <property type="entry name" value="GGDEF"/>
    <property type="match status" value="1"/>
</dbReference>
<keyword evidence="3" id="KW-0812">Transmembrane</keyword>
<evidence type="ECO:0000313" key="5">
    <source>
        <dbReference type="EMBL" id="MBB5754174.1"/>
    </source>
</evidence>
<feature type="transmembrane region" description="Helical" evidence="3">
    <location>
        <begin position="33"/>
        <end position="51"/>
    </location>
</feature>
<dbReference type="AlphaFoldDB" id="A0A7W9FNX1"/>
<dbReference type="InterPro" id="IPR029787">
    <property type="entry name" value="Nucleotide_cyclase"/>
</dbReference>
<dbReference type="SUPFAM" id="SSF55073">
    <property type="entry name" value="Nucleotide cyclase"/>
    <property type="match status" value="1"/>
</dbReference>
<comment type="caution">
    <text evidence="5">The sequence shown here is derived from an EMBL/GenBank/DDBJ whole genome shotgun (WGS) entry which is preliminary data.</text>
</comment>
<dbReference type="PANTHER" id="PTHR45138">
    <property type="entry name" value="REGULATORY COMPONENTS OF SENSORY TRANSDUCTION SYSTEM"/>
    <property type="match status" value="1"/>
</dbReference>
<accession>A0A7W9FNX1</accession>
<name>A0A7W9FNX1_9HYPH</name>
<dbReference type="Gene3D" id="3.30.70.270">
    <property type="match status" value="1"/>
</dbReference>
<dbReference type="EMBL" id="JACHOO010000007">
    <property type="protein sequence ID" value="MBB5754174.1"/>
    <property type="molecule type" value="Genomic_DNA"/>
</dbReference>
<feature type="domain" description="GGDEF" evidence="4">
    <location>
        <begin position="249"/>
        <end position="382"/>
    </location>
</feature>
<feature type="transmembrane region" description="Helical" evidence="3">
    <location>
        <begin position="184"/>
        <end position="207"/>
    </location>
</feature>
<dbReference type="EC" id="2.7.7.65" evidence="1"/>
<dbReference type="GO" id="GO:0043709">
    <property type="term" value="P:cell adhesion involved in single-species biofilm formation"/>
    <property type="evidence" value="ECO:0007669"/>
    <property type="project" value="TreeGrafter"/>
</dbReference>
<dbReference type="InterPro" id="IPR043128">
    <property type="entry name" value="Rev_trsase/Diguanyl_cyclase"/>
</dbReference>
<dbReference type="GO" id="GO:0005886">
    <property type="term" value="C:plasma membrane"/>
    <property type="evidence" value="ECO:0007669"/>
    <property type="project" value="TreeGrafter"/>
</dbReference>
<dbReference type="FunFam" id="3.30.70.270:FF:000001">
    <property type="entry name" value="Diguanylate cyclase domain protein"/>
    <property type="match status" value="1"/>
</dbReference>
<keyword evidence="3" id="KW-1133">Transmembrane helix</keyword>
<proteinExistence type="predicted"/>
<evidence type="ECO:0000256" key="1">
    <source>
        <dbReference type="ARBA" id="ARBA00012528"/>
    </source>
</evidence>
<evidence type="ECO:0000259" key="4">
    <source>
        <dbReference type="PROSITE" id="PS50887"/>
    </source>
</evidence>
<keyword evidence="6" id="KW-1185">Reference proteome</keyword>
<keyword evidence="3" id="KW-0472">Membrane</keyword>
<organism evidence="5 6">
    <name type="scientific">Prosthecomicrobium pneumaticum</name>
    <dbReference type="NCBI Taxonomy" id="81895"/>
    <lineage>
        <taxon>Bacteria</taxon>
        <taxon>Pseudomonadati</taxon>
        <taxon>Pseudomonadota</taxon>
        <taxon>Alphaproteobacteria</taxon>
        <taxon>Hyphomicrobiales</taxon>
        <taxon>Kaistiaceae</taxon>
        <taxon>Prosthecomicrobium</taxon>
    </lineage>
</organism>
<dbReference type="SMART" id="SM00267">
    <property type="entry name" value="GGDEF"/>
    <property type="match status" value="1"/>
</dbReference>
<feature type="transmembrane region" description="Helical" evidence="3">
    <location>
        <begin position="117"/>
        <end position="138"/>
    </location>
</feature>